<reference evidence="2 3" key="1">
    <citation type="submission" date="2018-06" db="EMBL/GenBank/DDBJ databases">
        <title>Flavobacterium sp IMCC34762, genome.</title>
        <authorList>
            <person name="Joung Y."/>
            <person name="Cho J."/>
            <person name="Song J."/>
        </authorList>
    </citation>
    <scope>NUCLEOTIDE SEQUENCE [LARGE SCALE GENOMIC DNA]</scope>
    <source>
        <strain evidence="2 3">IMCC34762</strain>
    </source>
</reference>
<accession>A0A2W7TY11</accession>
<dbReference type="AlphaFoldDB" id="A0A2W7TY11"/>
<comment type="caution">
    <text evidence="2">The sequence shown here is derived from an EMBL/GenBank/DDBJ whole genome shotgun (WGS) entry which is preliminary data.</text>
</comment>
<evidence type="ECO:0000313" key="2">
    <source>
        <dbReference type="EMBL" id="PZX93700.1"/>
    </source>
</evidence>
<evidence type="ECO:0000256" key="1">
    <source>
        <dbReference type="SAM" id="Phobius"/>
    </source>
</evidence>
<proteinExistence type="predicted"/>
<feature type="transmembrane region" description="Helical" evidence="1">
    <location>
        <begin position="6"/>
        <end position="24"/>
    </location>
</feature>
<feature type="transmembrane region" description="Helical" evidence="1">
    <location>
        <begin position="65"/>
        <end position="86"/>
    </location>
</feature>
<dbReference type="EMBL" id="QKXH01000005">
    <property type="protein sequence ID" value="PZX93700.1"/>
    <property type="molecule type" value="Genomic_DNA"/>
</dbReference>
<evidence type="ECO:0000313" key="3">
    <source>
        <dbReference type="Proteomes" id="UP000249177"/>
    </source>
</evidence>
<dbReference type="Proteomes" id="UP000249177">
    <property type="component" value="Unassembled WGS sequence"/>
</dbReference>
<organism evidence="2 3">
    <name type="scientific">Flavobacterium aquariorum</name>
    <dbReference type="NCBI Taxonomy" id="2217670"/>
    <lineage>
        <taxon>Bacteria</taxon>
        <taxon>Pseudomonadati</taxon>
        <taxon>Bacteroidota</taxon>
        <taxon>Flavobacteriia</taxon>
        <taxon>Flavobacteriales</taxon>
        <taxon>Flavobacteriaceae</taxon>
        <taxon>Flavobacterium</taxon>
    </lineage>
</organism>
<keyword evidence="1" id="KW-0472">Membrane</keyword>
<name>A0A2W7TY11_9FLAO</name>
<keyword evidence="3" id="KW-1185">Reference proteome</keyword>
<keyword evidence="1" id="KW-0812">Transmembrane</keyword>
<feature type="transmembrane region" description="Helical" evidence="1">
    <location>
        <begin position="36"/>
        <end position="59"/>
    </location>
</feature>
<gene>
    <name evidence="2" type="ORF">DOS84_09860</name>
</gene>
<keyword evidence="1" id="KW-1133">Transmembrane helix</keyword>
<sequence>MNKNILFPVLISVAQIISFGYLYYINKHGNSHIPIALIESTILSLFNILLLIGIYFFVYKPQQVLDLWIIPVCLSILLIIIVVIVYSKMFINKYN</sequence>
<protein>
    <submittedName>
        <fullName evidence="2">Uncharacterized protein</fullName>
    </submittedName>
</protein>